<sequence length="274" mass="28443">MKAFVRMLVTALFVVAGFGSAFALDVPALTGRVVDNAGVLKAGERQELESALRAIEEKTSAQIVILTVKSMEGEDPTDWSQTVFRTWKLGQADKNNGLLIFLTVAERKIRIHTGYGLEGPIPDAEAWSIIRRTMAPQLRKGSENYFAALKDGVARVGQLITGEVKPGERPLSPSDKTNSGALLLFLIPLLLAALACEFHPVAGGVVNGAGAAGIAWLLFGMNVAAIALVIGFLIGLVAQFVLQMLLHVGLSGGGGGGFSGGGGSSAGGGAIGDF</sequence>
<reference evidence="4 5" key="1">
    <citation type="journal article" date="2016" name="Nat. Commun.">
        <title>Thousands of microbial genomes shed light on interconnected biogeochemical processes in an aquifer system.</title>
        <authorList>
            <person name="Anantharaman K."/>
            <person name="Brown C.T."/>
            <person name="Hug L.A."/>
            <person name="Sharon I."/>
            <person name="Castelle C.J."/>
            <person name="Probst A.J."/>
            <person name="Thomas B.C."/>
            <person name="Singh A."/>
            <person name="Wilkins M.J."/>
            <person name="Karaoz U."/>
            <person name="Brodie E.L."/>
            <person name="Williams K.H."/>
            <person name="Hubbard S.S."/>
            <person name="Banfield J.F."/>
        </authorList>
    </citation>
    <scope>NUCLEOTIDE SEQUENCE [LARGE SCALE GENOMIC DNA]</scope>
</reference>
<dbReference type="Gene3D" id="3.10.310.50">
    <property type="match status" value="1"/>
</dbReference>
<evidence type="ECO:0000313" key="5">
    <source>
        <dbReference type="Proteomes" id="UP000176377"/>
    </source>
</evidence>
<evidence type="ECO:0000256" key="2">
    <source>
        <dbReference type="SAM" id="SignalP"/>
    </source>
</evidence>
<dbReference type="PANTHER" id="PTHR30373:SF2">
    <property type="entry name" value="UPF0603 PROTEIN YGCG"/>
    <property type="match status" value="1"/>
</dbReference>
<accession>A0A1F6DH75</accession>
<dbReference type="Pfam" id="PF04536">
    <property type="entry name" value="TPM_phosphatase"/>
    <property type="match status" value="1"/>
</dbReference>
<keyword evidence="1" id="KW-0812">Transmembrane</keyword>
<name>A0A1F6DH75_9BACT</name>
<feature type="transmembrane region" description="Helical" evidence="1">
    <location>
        <begin position="181"/>
        <end position="202"/>
    </location>
</feature>
<feature type="domain" description="TPM" evidence="3">
    <location>
        <begin position="33"/>
        <end position="158"/>
    </location>
</feature>
<dbReference type="EMBL" id="MFLA01000001">
    <property type="protein sequence ID" value="OGG60765.1"/>
    <property type="molecule type" value="Genomic_DNA"/>
</dbReference>
<evidence type="ECO:0000259" key="3">
    <source>
        <dbReference type="Pfam" id="PF04536"/>
    </source>
</evidence>
<dbReference type="AlphaFoldDB" id="A0A1F6DH75"/>
<organism evidence="4 5">
    <name type="scientific">Candidatus Kaiserbacteria bacterium RIFCSPHIGHO2_01_FULL_56_24</name>
    <dbReference type="NCBI Taxonomy" id="1798487"/>
    <lineage>
        <taxon>Bacteria</taxon>
        <taxon>Candidatus Kaiseribacteriota</taxon>
    </lineage>
</organism>
<proteinExistence type="predicted"/>
<keyword evidence="1" id="KW-0472">Membrane</keyword>
<keyword evidence="2" id="KW-0732">Signal</keyword>
<feature type="transmembrane region" description="Helical" evidence="1">
    <location>
        <begin position="214"/>
        <end position="242"/>
    </location>
</feature>
<gene>
    <name evidence="4" type="ORF">A2765_01465</name>
</gene>
<evidence type="ECO:0000313" key="4">
    <source>
        <dbReference type="EMBL" id="OGG60765.1"/>
    </source>
</evidence>
<dbReference type="InterPro" id="IPR007621">
    <property type="entry name" value="TPM_dom"/>
</dbReference>
<feature type="chain" id="PRO_5009523838" description="TPM domain-containing protein" evidence="2">
    <location>
        <begin position="24"/>
        <end position="274"/>
    </location>
</feature>
<comment type="caution">
    <text evidence="4">The sequence shown here is derived from an EMBL/GenBank/DDBJ whole genome shotgun (WGS) entry which is preliminary data.</text>
</comment>
<dbReference type="Proteomes" id="UP000176377">
    <property type="component" value="Unassembled WGS sequence"/>
</dbReference>
<protein>
    <recommendedName>
        <fullName evidence="3">TPM domain-containing protein</fullName>
    </recommendedName>
</protein>
<feature type="signal peptide" evidence="2">
    <location>
        <begin position="1"/>
        <end position="23"/>
    </location>
</feature>
<dbReference type="PANTHER" id="PTHR30373">
    <property type="entry name" value="UPF0603 PROTEIN YGCG"/>
    <property type="match status" value="1"/>
</dbReference>
<keyword evidence="1" id="KW-1133">Transmembrane helix</keyword>
<evidence type="ECO:0000256" key="1">
    <source>
        <dbReference type="SAM" id="Phobius"/>
    </source>
</evidence>